<dbReference type="AlphaFoldDB" id="A0AAU9K9J1"/>
<evidence type="ECO:0000256" key="2">
    <source>
        <dbReference type="ARBA" id="ARBA00022737"/>
    </source>
</evidence>
<dbReference type="SMART" id="SM00612">
    <property type="entry name" value="Kelch"/>
    <property type="match status" value="2"/>
</dbReference>
<evidence type="ECO:0000256" key="3">
    <source>
        <dbReference type="SAM" id="MobiDB-lite"/>
    </source>
</evidence>
<name>A0AAU9K9J1_9CILI</name>
<dbReference type="PANTHER" id="PTHR46344:SF27">
    <property type="entry name" value="KELCH REPEAT SUPERFAMILY PROTEIN"/>
    <property type="match status" value="1"/>
</dbReference>
<dbReference type="SUPFAM" id="SSF117281">
    <property type="entry name" value="Kelch motif"/>
    <property type="match status" value="1"/>
</dbReference>
<dbReference type="Proteomes" id="UP001162131">
    <property type="component" value="Unassembled WGS sequence"/>
</dbReference>
<organism evidence="4 5">
    <name type="scientific">Blepharisma stoltei</name>
    <dbReference type="NCBI Taxonomy" id="1481888"/>
    <lineage>
        <taxon>Eukaryota</taxon>
        <taxon>Sar</taxon>
        <taxon>Alveolata</taxon>
        <taxon>Ciliophora</taxon>
        <taxon>Postciliodesmatophora</taxon>
        <taxon>Heterotrichea</taxon>
        <taxon>Heterotrichida</taxon>
        <taxon>Blepharismidae</taxon>
        <taxon>Blepharisma</taxon>
    </lineage>
</organism>
<reference evidence="4" key="1">
    <citation type="submission" date="2021-09" db="EMBL/GenBank/DDBJ databases">
        <authorList>
            <consortium name="AG Swart"/>
            <person name="Singh M."/>
            <person name="Singh A."/>
            <person name="Seah K."/>
            <person name="Emmerich C."/>
        </authorList>
    </citation>
    <scope>NUCLEOTIDE SEQUENCE</scope>
    <source>
        <strain evidence="4">ATCC30299</strain>
    </source>
</reference>
<feature type="region of interest" description="Disordered" evidence="3">
    <location>
        <begin position="1"/>
        <end position="20"/>
    </location>
</feature>
<keyword evidence="1" id="KW-0880">Kelch repeat</keyword>
<comment type="caution">
    <text evidence="4">The sequence shown here is derived from an EMBL/GenBank/DDBJ whole genome shotgun (WGS) entry which is preliminary data.</text>
</comment>
<dbReference type="PANTHER" id="PTHR46344">
    <property type="entry name" value="OS02G0202900 PROTEIN"/>
    <property type="match status" value="1"/>
</dbReference>
<sequence>MNPNQLFVPKGSSLNRRSSLSPFLSNQSPIPLINSERSSQLNLSRVGSLSRIGGSIASSPTPQPHDINSITLKKIAHNSSRSLNSFDYITILDTFQSSQASPVYEPTHSNQILKAAPRNRTIIFDKHPAPLLNVGYGISEKINSDLNSLYRSSHYIKKQQTIPPPRDKINSIFSIYYLGRGFNVSGSTLGRSNGLGILLSPDLCLTTHSVIADEDAALNSYAQFRNSEVFKFDPQRCFVTSSNHEFTLVAFQSQSAFALQLYKPINITEPFSLRIGDSVTFFPYDSQTTKKVLAIENNLFTFTSGNKEGLLPGTPIFSSTWIFQGIYIRCSSHINIVNRVEHVFDYFESFMSMNPNSLLDRFLHLDHIGFMKQFHDMNLYYFEWHGRSTWKYDIGLNEWVRINLGSIESLEKKGKHWTYHWNSRLVYLPDMSILIIGGKSKLTGGETNELWLLSPSKGYKLKKLASMSAVRESAACVYIEKSVYVIGGKPNLQSCEMLSLNSKKWTDIASMQHPRYDAAACSGLNNTHIFVFGGCPVSTSGRSIEIYSIKKNQWDLLPISMPKPLLKPALFPITDRKIAILGGGSSSIYLLYIEDSLDQQDYKYKLKECIKNLEENLETAWPVAYDRDENKLYILNLNRSGYISTNPGVVEYRIQDFEFGQRQDHNFDLFSTFGTSKQSRVQTPISLHR</sequence>
<gene>
    <name evidence="4" type="ORF">BSTOLATCC_MIC62470</name>
</gene>
<accession>A0AAU9K9J1</accession>
<dbReference type="InterPro" id="IPR015915">
    <property type="entry name" value="Kelch-typ_b-propeller"/>
</dbReference>
<dbReference type="Pfam" id="PF01344">
    <property type="entry name" value="Kelch_1"/>
    <property type="match status" value="1"/>
</dbReference>
<protein>
    <submittedName>
        <fullName evidence="4">Uncharacterized protein</fullName>
    </submittedName>
</protein>
<evidence type="ECO:0000256" key="1">
    <source>
        <dbReference type="ARBA" id="ARBA00022441"/>
    </source>
</evidence>
<dbReference type="InterPro" id="IPR006652">
    <property type="entry name" value="Kelch_1"/>
</dbReference>
<dbReference type="Gene3D" id="2.120.10.80">
    <property type="entry name" value="Kelch-type beta propeller"/>
    <property type="match status" value="1"/>
</dbReference>
<keyword evidence="5" id="KW-1185">Reference proteome</keyword>
<evidence type="ECO:0000313" key="4">
    <source>
        <dbReference type="EMBL" id="CAG9334885.1"/>
    </source>
</evidence>
<evidence type="ECO:0000313" key="5">
    <source>
        <dbReference type="Proteomes" id="UP001162131"/>
    </source>
</evidence>
<dbReference type="EMBL" id="CAJZBQ010000060">
    <property type="protein sequence ID" value="CAG9334885.1"/>
    <property type="molecule type" value="Genomic_DNA"/>
</dbReference>
<proteinExistence type="predicted"/>
<keyword evidence="2" id="KW-0677">Repeat</keyword>